<dbReference type="EMBL" id="MUGX01000002">
    <property type="protein sequence ID" value="OXA91875.1"/>
    <property type="molecule type" value="Genomic_DNA"/>
</dbReference>
<evidence type="ECO:0000256" key="1">
    <source>
        <dbReference type="SAM" id="SignalP"/>
    </source>
</evidence>
<reference evidence="3 5" key="1">
    <citation type="submission" date="2015-01" db="EMBL/GenBank/DDBJ databases">
        <title>Genome of Flavobacterium hibernum DSM 12611.</title>
        <authorList>
            <person name="Stropko S.J."/>
            <person name="Pipes S.E."/>
            <person name="Newman J.D."/>
        </authorList>
    </citation>
    <scope>NUCLEOTIDE SEQUENCE [LARGE SCALE GENOMIC DNA]</scope>
    <source>
        <strain evidence="3 5">DSM 12611</strain>
    </source>
</reference>
<dbReference type="Proteomes" id="UP000032061">
    <property type="component" value="Unassembled WGS sequence"/>
</dbReference>
<evidence type="ECO:0000313" key="3">
    <source>
        <dbReference type="EMBL" id="KIO51833.1"/>
    </source>
</evidence>
<dbReference type="OrthoDB" id="482420at2"/>
<dbReference type="Gene3D" id="3.90.420.10">
    <property type="entry name" value="Oxidoreductase, molybdopterin-binding domain"/>
    <property type="match status" value="1"/>
</dbReference>
<name>A0A0D0ETF7_9FLAO</name>
<dbReference type="RefSeq" id="WP_041518960.1">
    <property type="nucleotide sequence ID" value="NZ_JPRK01000013.1"/>
</dbReference>
<protein>
    <submittedName>
        <fullName evidence="3">Molybdopterin-binding protein</fullName>
    </submittedName>
</protein>
<organism evidence="3 5">
    <name type="scientific">Flavobacterium hibernum</name>
    <dbReference type="NCBI Taxonomy" id="37752"/>
    <lineage>
        <taxon>Bacteria</taxon>
        <taxon>Pseudomonadati</taxon>
        <taxon>Bacteroidota</taxon>
        <taxon>Flavobacteriia</taxon>
        <taxon>Flavobacteriales</taxon>
        <taxon>Flavobacteriaceae</taxon>
        <taxon>Flavobacterium</taxon>
    </lineage>
</organism>
<keyword evidence="1" id="KW-0732">Signal</keyword>
<proteinExistence type="predicted"/>
<dbReference type="AlphaFoldDB" id="A0A0D0ETF7"/>
<reference evidence="4 6" key="2">
    <citation type="submission" date="2016-11" db="EMBL/GenBank/DDBJ databases">
        <title>Whole genomes of Flavobacteriaceae.</title>
        <authorList>
            <person name="Stine C."/>
            <person name="Li C."/>
            <person name="Tadesse D."/>
        </authorList>
    </citation>
    <scope>NUCLEOTIDE SEQUENCE [LARGE SCALE GENOMIC DNA]</scope>
    <source>
        <strain evidence="4 6">ATCC 51468</strain>
    </source>
</reference>
<dbReference type="Pfam" id="PF00174">
    <property type="entry name" value="Oxidored_molyb"/>
    <property type="match status" value="1"/>
</dbReference>
<evidence type="ECO:0000313" key="4">
    <source>
        <dbReference type="EMBL" id="OXA91875.1"/>
    </source>
</evidence>
<dbReference type="Proteomes" id="UP000198302">
    <property type="component" value="Unassembled WGS sequence"/>
</dbReference>
<keyword evidence="6" id="KW-1185">Reference proteome</keyword>
<sequence length="171" mass="18813">MKKYYLSTIVLALLFFITISQSVHAQTVAKEAVVKVEGEVLKPLSLSLSDFAKLKHVDVTMKSREGVLQQYSGVPIFDLLRLAGVTVGKELKGENLTKYMLVRSSDGYEVVFSLAELDPSFTNRVVILADSKDGKPLADGVGPFRLVVPDENKPARSALEVTNLIIRFAKD</sequence>
<gene>
    <name evidence="4" type="ORF">B0A73_01200</name>
    <name evidence="3" type="ORF">IW18_16415</name>
</gene>
<dbReference type="SUPFAM" id="SSF56524">
    <property type="entry name" value="Oxidoreductase molybdopterin-binding domain"/>
    <property type="match status" value="1"/>
</dbReference>
<evidence type="ECO:0000313" key="6">
    <source>
        <dbReference type="Proteomes" id="UP000198302"/>
    </source>
</evidence>
<dbReference type="InterPro" id="IPR036374">
    <property type="entry name" value="OxRdtase_Mopterin-bd_sf"/>
</dbReference>
<evidence type="ECO:0000259" key="2">
    <source>
        <dbReference type="Pfam" id="PF00174"/>
    </source>
</evidence>
<accession>A0A0D0ETF7</accession>
<feature type="domain" description="Oxidoreductase molybdopterin-binding" evidence="2">
    <location>
        <begin position="32"/>
        <end position="149"/>
    </location>
</feature>
<dbReference type="InterPro" id="IPR000572">
    <property type="entry name" value="OxRdtase_Mopterin-bd_dom"/>
</dbReference>
<feature type="signal peptide" evidence="1">
    <location>
        <begin position="1"/>
        <end position="25"/>
    </location>
</feature>
<dbReference type="STRING" id="37752.IW18_16415"/>
<evidence type="ECO:0000313" key="5">
    <source>
        <dbReference type="Proteomes" id="UP000032061"/>
    </source>
</evidence>
<dbReference type="EMBL" id="JPRK01000013">
    <property type="protein sequence ID" value="KIO51833.1"/>
    <property type="molecule type" value="Genomic_DNA"/>
</dbReference>
<comment type="caution">
    <text evidence="3">The sequence shown here is derived from an EMBL/GenBank/DDBJ whole genome shotgun (WGS) entry which is preliminary data.</text>
</comment>
<feature type="chain" id="PRO_5002226455" evidence="1">
    <location>
        <begin position="26"/>
        <end position="171"/>
    </location>
</feature>